<protein>
    <recommendedName>
        <fullName evidence="6">Peptidyl-prolyl cis-trans isomerase</fullName>
        <ecNumber evidence="6">5.2.1.8</ecNumber>
    </recommendedName>
</protein>
<dbReference type="InterPro" id="IPR001179">
    <property type="entry name" value="PPIase_FKBP_dom"/>
</dbReference>
<dbReference type="InterPro" id="IPR046357">
    <property type="entry name" value="PPIase_dom_sf"/>
</dbReference>
<evidence type="ECO:0000259" key="7">
    <source>
        <dbReference type="PROSITE" id="PS50059"/>
    </source>
</evidence>
<organism evidence="8 9">
    <name type="scientific">Niabella yanshanensis</name>
    <dbReference type="NCBI Taxonomy" id="577386"/>
    <lineage>
        <taxon>Bacteria</taxon>
        <taxon>Pseudomonadati</taxon>
        <taxon>Bacteroidota</taxon>
        <taxon>Chitinophagia</taxon>
        <taxon>Chitinophagales</taxon>
        <taxon>Chitinophagaceae</taxon>
        <taxon>Niabella</taxon>
    </lineage>
</organism>
<dbReference type="RefSeq" id="WP_114791444.1">
    <property type="nucleotide sequence ID" value="NZ_CP139960.1"/>
</dbReference>
<evidence type="ECO:0000256" key="2">
    <source>
        <dbReference type="ARBA" id="ARBA00006577"/>
    </source>
</evidence>
<proteinExistence type="inferred from homology"/>
<dbReference type="EC" id="5.2.1.8" evidence="6"/>
<evidence type="ECO:0000256" key="1">
    <source>
        <dbReference type="ARBA" id="ARBA00000971"/>
    </source>
</evidence>
<gene>
    <name evidence="8" type="ORF">U0035_21830</name>
</gene>
<evidence type="ECO:0000256" key="4">
    <source>
        <dbReference type="ARBA" id="ARBA00023235"/>
    </source>
</evidence>
<dbReference type="PANTHER" id="PTHR43811:SF19">
    <property type="entry name" value="39 KDA FK506-BINDING NUCLEAR PROTEIN"/>
    <property type="match status" value="1"/>
</dbReference>
<evidence type="ECO:0000256" key="6">
    <source>
        <dbReference type="RuleBase" id="RU003915"/>
    </source>
</evidence>
<dbReference type="GO" id="GO:0003755">
    <property type="term" value="F:peptidyl-prolyl cis-trans isomerase activity"/>
    <property type="evidence" value="ECO:0007669"/>
    <property type="project" value="UniProtKB-EC"/>
</dbReference>
<dbReference type="Gene3D" id="3.10.50.40">
    <property type="match status" value="1"/>
</dbReference>
<dbReference type="Pfam" id="PF01346">
    <property type="entry name" value="FKBP_N"/>
    <property type="match status" value="1"/>
</dbReference>
<dbReference type="Pfam" id="PF00254">
    <property type="entry name" value="FKBP_C"/>
    <property type="match status" value="1"/>
</dbReference>
<sequence length="147" mass="16468">MDLNLQHKLRSAMNEKIEKQKQEGRDFLEANKSKEGVLELEGGIQYEVLKEGTGIQPELSDSITAHYKGALLSGKEFDSSFKRNQPFTARLTQLIRGWQIAIPLMKEGSHWRLWIPSDLAYGDRGAGGDIPGGATLLFEVELLKVNK</sequence>
<dbReference type="Proteomes" id="UP001325680">
    <property type="component" value="Chromosome"/>
</dbReference>
<evidence type="ECO:0000313" key="8">
    <source>
        <dbReference type="EMBL" id="WQD38316.1"/>
    </source>
</evidence>
<feature type="domain" description="PPIase FKBP-type" evidence="7">
    <location>
        <begin position="60"/>
        <end position="146"/>
    </location>
</feature>
<keyword evidence="4 5" id="KW-0413">Isomerase</keyword>
<comment type="catalytic activity">
    <reaction evidence="1 5 6">
        <text>[protein]-peptidylproline (omega=180) = [protein]-peptidylproline (omega=0)</text>
        <dbReference type="Rhea" id="RHEA:16237"/>
        <dbReference type="Rhea" id="RHEA-COMP:10747"/>
        <dbReference type="Rhea" id="RHEA-COMP:10748"/>
        <dbReference type="ChEBI" id="CHEBI:83833"/>
        <dbReference type="ChEBI" id="CHEBI:83834"/>
        <dbReference type="EC" id="5.2.1.8"/>
    </reaction>
</comment>
<comment type="similarity">
    <text evidence="2 6">Belongs to the FKBP-type PPIase family.</text>
</comment>
<name>A0ABZ0W550_9BACT</name>
<evidence type="ECO:0000256" key="5">
    <source>
        <dbReference type="PROSITE-ProRule" id="PRU00277"/>
    </source>
</evidence>
<dbReference type="SUPFAM" id="SSF54534">
    <property type="entry name" value="FKBP-like"/>
    <property type="match status" value="1"/>
</dbReference>
<evidence type="ECO:0000313" key="9">
    <source>
        <dbReference type="Proteomes" id="UP001325680"/>
    </source>
</evidence>
<keyword evidence="9" id="KW-1185">Reference proteome</keyword>
<accession>A0ABZ0W550</accession>
<dbReference type="EMBL" id="CP139960">
    <property type="protein sequence ID" value="WQD38316.1"/>
    <property type="molecule type" value="Genomic_DNA"/>
</dbReference>
<dbReference type="PROSITE" id="PS50059">
    <property type="entry name" value="FKBP_PPIASE"/>
    <property type="match status" value="1"/>
</dbReference>
<reference evidence="8 9" key="1">
    <citation type="submission" date="2023-12" db="EMBL/GenBank/DDBJ databases">
        <title>Genome sequencing and assembly of bacterial species from a model synthetic community.</title>
        <authorList>
            <person name="Hogle S.L."/>
        </authorList>
    </citation>
    <scope>NUCLEOTIDE SEQUENCE [LARGE SCALE GENOMIC DNA]</scope>
    <source>
        <strain evidence="8 9">HAMBI_3031</strain>
    </source>
</reference>
<dbReference type="PANTHER" id="PTHR43811">
    <property type="entry name" value="FKBP-TYPE PEPTIDYL-PROLYL CIS-TRANS ISOMERASE FKPA"/>
    <property type="match status" value="1"/>
</dbReference>
<evidence type="ECO:0000256" key="3">
    <source>
        <dbReference type="ARBA" id="ARBA00023110"/>
    </source>
</evidence>
<keyword evidence="3 5" id="KW-0697">Rotamase</keyword>
<dbReference type="InterPro" id="IPR000774">
    <property type="entry name" value="PPIase_FKBP_N"/>
</dbReference>